<sequence>MGLSRPAPWCTIPLVAVIAVAVATVTVSRSNRRELRRRARTRAAQDAASFLSAVGRLDSSADDKDSVVIELNSPPRRIAVAPARLRSVGRSLPRLLNVYAVACRCDGVLDETRADVWNCMCAIVEAQLSAYVGAATVSTNAAEAAAALALGETLLCQRYHVSRFVAASSSSTPPRPLCIRALPVQLMSAAARQARAESSPTRSLVLFARLLRRTCTRPQVLLLAALVVANVAYISPFLGAAASTTAPSSLLYTVRVLEELKAADAAQRCTCWAFLSRVVSASPARLLAGVSLGSLVSCLLASARDAASDGVLRHSHMALKLDTLLSLARCDAVADAHWPLPGRLYSALCIVTSFSLADVDRLLGVLAERVQRWRTVWRLPVACAAGWLTRQGLDWLQLRWTRVCLMTAFVANYGTCDEDAGVASAAARDAAAVSLFAAAGSVYRAHFGLQALLLAATGASLSPALRWLAESTRWPVSPPRCLATTDVALGAVCAAAEQSHILRARHSAIRQLCADAAAASAEAEAESEAPSFAATLGERRACGDCHAAEPTGAPAIAMAWLRLDGELVEELVDRVLTSCRAMPTMAAMAAVAATRGAAAALETPEAAAAAAYEVARVVDAGAVFAVPPSQPWTHTSSFQFDLEVAKLPHHGHETYARSVASLLYMQHTHRPTLDGRLWAQYNTPPSLLQSHGGDDSGAGWRVTFDHVFFRYPGATRDALHDVSFDLAAGGLLGIVGYSGAGKSTLLLLLARIYAPTSGHIRIDGHPIEDIPPRALRRRLGSCWQGDSDACLLEDVSVECNVAYGNLAAACADTVTTSLERACLSDAVAARPNGLREPLRSREWSGGEVARLMVARALMVTPDVAGVYLLDECASGLDSVTEARVFASDALRPPRRPTTRVVVSHRLASVRDADEILVLADGRVVERGSWAQLLRDDGDGHNTAFQTLYRAQAGLPA</sequence>
<evidence type="ECO:0000256" key="6">
    <source>
        <dbReference type="SAM" id="Phobius"/>
    </source>
</evidence>
<evidence type="ECO:0000256" key="5">
    <source>
        <dbReference type="PROSITE-ProRule" id="PRU00433"/>
    </source>
</evidence>
<keyword evidence="6" id="KW-0812">Transmembrane</keyword>
<dbReference type="Proteomes" id="UP001430356">
    <property type="component" value="Unassembled WGS sequence"/>
</dbReference>
<dbReference type="SMART" id="SM00382">
    <property type="entry name" value="AAA"/>
    <property type="match status" value="1"/>
</dbReference>
<feature type="domain" description="Cytochrome c" evidence="8">
    <location>
        <begin position="523"/>
        <end position="617"/>
    </location>
</feature>
<keyword evidence="1 5" id="KW-0479">Metal-binding</keyword>
<dbReference type="Pfam" id="PF00005">
    <property type="entry name" value="ABC_tran"/>
    <property type="match status" value="1"/>
</dbReference>
<feature type="transmembrane region" description="Helical" evidence="6">
    <location>
        <begin position="220"/>
        <end position="242"/>
    </location>
</feature>
<feature type="domain" description="ABC transporter" evidence="7">
    <location>
        <begin position="702"/>
        <end position="945"/>
    </location>
</feature>
<evidence type="ECO:0000259" key="8">
    <source>
        <dbReference type="PROSITE" id="PS51007"/>
    </source>
</evidence>
<dbReference type="PANTHER" id="PTHR24221:SF503">
    <property type="entry name" value="MITOCHONDRIAL POTASSIUM CHANNEL ATP-BINDING SUBUNIT"/>
    <property type="match status" value="1"/>
</dbReference>
<evidence type="ECO:0000259" key="7">
    <source>
        <dbReference type="PROSITE" id="PS50893"/>
    </source>
</evidence>
<evidence type="ECO:0000256" key="2">
    <source>
        <dbReference type="ARBA" id="ARBA00022741"/>
    </source>
</evidence>
<dbReference type="GO" id="GO:0005524">
    <property type="term" value="F:ATP binding"/>
    <property type="evidence" value="ECO:0007669"/>
    <property type="project" value="UniProtKB-KW"/>
</dbReference>
<keyword evidence="2" id="KW-0547">Nucleotide-binding</keyword>
<organism evidence="9 10">
    <name type="scientific">Novymonas esmeraldas</name>
    <dbReference type="NCBI Taxonomy" id="1808958"/>
    <lineage>
        <taxon>Eukaryota</taxon>
        <taxon>Discoba</taxon>
        <taxon>Euglenozoa</taxon>
        <taxon>Kinetoplastea</taxon>
        <taxon>Metakinetoplastina</taxon>
        <taxon>Trypanosomatida</taxon>
        <taxon>Trypanosomatidae</taxon>
        <taxon>Novymonas</taxon>
    </lineage>
</organism>
<dbReference type="PROSITE" id="PS51007">
    <property type="entry name" value="CYTC"/>
    <property type="match status" value="1"/>
</dbReference>
<keyword evidence="6" id="KW-0472">Membrane</keyword>
<dbReference type="GO" id="GO:0046872">
    <property type="term" value="F:metal ion binding"/>
    <property type="evidence" value="ECO:0007669"/>
    <property type="project" value="UniProtKB-KW"/>
</dbReference>
<dbReference type="GO" id="GO:0020037">
    <property type="term" value="F:heme binding"/>
    <property type="evidence" value="ECO:0007669"/>
    <property type="project" value="InterPro"/>
</dbReference>
<dbReference type="InterPro" id="IPR027417">
    <property type="entry name" value="P-loop_NTPase"/>
</dbReference>
<dbReference type="GO" id="GO:0009055">
    <property type="term" value="F:electron transfer activity"/>
    <property type="evidence" value="ECO:0007669"/>
    <property type="project" value="InterPro"/>
</dbReference>
<reference evidence="9 10" key="1">
    <citation type="journal article" date="2021" name="MBio">
        <title>A New Model Trypanosomatid, Novymonas esmeraldas: Genomic Perception of Its 'Candidatus Pandoraea novymonadis' Endosymbiont.</title>
        <authorList>
            <person name="Zakharova A."/>
            <person name="Saura A."/>
            <person name="Butenko A."/>
            <person name="Podesvova L."/>
            <person name="Warmusova S."/>
            <person name="Kostygov A.Y."/>
            <person name="Nenarokova A."/>
            <person name="Lukes J."/>
            <person name="Opperdoes F.R."/>
            <person name="Yurchenko V."/>
        </authorList>
    </citation>
    <scope>NUCLEOTIDE SEQUENCE [LARGE SCALE GENOMIC DNA]</scope>
    <source>
        <strain evidence="9 10">E262AT.01</strain>
    </source>
</reference>
<dbReference type="GO" id="GO:0016020">
    <property type="term" value="C:membrane"/>
    <property type="evidence" value="ECO:0007669"/>
    <property type="project" value="TreeGrafter"/>
</dbReference>
<protein>
    <submittedName>
        <fullName evidence="9">ABC transporter family-like protein</fullName>
    </submittedName>
</protein>
<evidence type="ECO:0000313" key="9">
    <source>
        <dbReference type="EMBL" id="KAK7196497.1"/>
    </source>
</evidence>
<keyword evidence="10" id="KW-1185">Reference proteome</keyword>
<gene>
    <name evidence="9" type="ORF">NESM_000587200</name>
</gene>
<dbReference type="PANTHER" id="PTHR24221">
    <property type="entry name" value="ATP-BINDING CASSETTE SUB-FAMILY B"/>
    <property type="match status" value="1"/>
</dbReference>
<dbReference type="SUPFAM" id="SSF52540">
    <property type="entry name" value="P-loop containing nucleoside triphosphate hydrolases"/>
    <property type="match status" value="1"/>
</dbReference>
<accession>A0AAW0ETB1</accession>
<proteinExistence type="predicted"/>
<feature type="transmembrane region" description="Helical" evidence="6">
    <location>
        <begin position="6"/>
        <end position="28"/>
    </location>
</feature>
<keyword evidence="4 5" id="KW-0408">Iron</keyword>
<dbReference type="GO" id="GO:0042626">
    <property type="term" value="F:ATPase-coupled transmembrane transporter activity"/>
    <property type="evidence" value="ECO:0007669"/>
    <property type="project" value="TreeGrafter"/>
</dbReference>
<keyword evidence="6" id="KW-1133">Transmembrane helix</keyword>
<evidence type="ECO:0000256" key="1">
    <source>
        <dbReference type="ARBA" id="ARBA00022723"/>
    </source>
</evidence>
<evidence type="ECO:0000256" key="3">
    <source>
        <dbReference type="ARBA" id="ARBA00022840"/>
    </source>
</evidence>
<dbReference type="GO" id="GO:0016887">
    <property type="term" value="F:ATP hydrolysis activity"/>
    <property type="evidence" value="ECO:0007669"/>
    <property type="project" value="InterPro"/>
</dbReference>
<evidence type="ECO:0000256" key="4">
    <source>
        <dbReference type="ARBA" id="ARBA00023004"/>
    </source>
</evidence>
<name>A0AAW0ETB1_9TRYP</name>
<dbReference type="InterPro" id="IPR003593">
    <property type="entry name" value="AAA+_ATPase"/>
</dbReference>
<comment type="caution">
    <text evidence="9">The sequence shown here is derived from an EMBL/GenBank/DDBJ whole genome shotgun (WGS) entry which is preliminary data.</text>
</comment>
<dbReference type="InterPro" id="IPR003439">
    <property type="entry name" value="ABC_transporter-like_ATP-bd"/>
</dbReference>
<dbReference type="AlphaFoldDB" id="A0AAW0ETB1"/>
<evidence type="ECO:0000313" key="10">
    <source>
        <dbReference type="Proteomes" id="UP001430356"/>
    </source>
</evidence>
<dbReference type="InterPro" id="IPR009056">
    <property type="entry name" value="Cyt_c-like_dom"/>
</dbReference>
<keyword evidence="5" id="KW-0349">Heme</keyword>
<keyword evidence="3" id="KW-0067">ATP-binding</keyword>
<dbReference type="EMBL" id="JAECZO010000077">
    <property type="protein sequence ID" value="KAK7196497.1"/>
    <property type="molecule type" value="Genomic_DNA"/>
</dbReference>
<dbReference type="PROSITE" id="PS50893">
    <property type="entry name" value="ABC_TRANSPORTER_2"/>
    <property type="match status" value="1"/>
</dbReference>
<dbReference type="InterPro" id="IPR039421">
    <property type="entry name" value="Type_1_exporter"/>
</dbReference>
<dbReference type="Gene3D" id="3.40.50.300">
    <property type="entry name" value="P-loop containing nucleotide triphosphate hydrolases"/>
    <property type="match status" value="1"/>
</dbReference>